<keyword evidence="2" id="KW-1185">Reference proteome</keyword>
<proteinExistence type="predicted"/>
<evidence type="ECO:0000313" key="1">
    <source>
        <dbReference type="EMBL" id="PZT48514.1"/>
    </source>
</evidence>
<sequence length="226" mass="26575">MIWEYVYNTEFVAFKDCYLSGCGGYCCDISKDFSIISSITLPLLEEEYNYYRQKGGIQNINDFKKEEFILQNGKKFTLYYLICNCKGLCNPHSMRPLICRIYPFIPKVSFKGECEGFLYASLFDVIYNDLNHPCTLARENKEEIFTTLQEKLKPLLLKPKLIFAFKTIEILYTHLLSRLNLNEDLSKCNKRLEFLLLSRKAWKSEAFKHEISQAYEEIAKNFGDFL</sequence>
<dbReference type="AlphaFoldDB" id="A0A2W6MVG3"/>
<comment type="caution">
    <text evidence="1">The sequence shown here is derived from an EMBL/GenBank/DDBJ whole genome shotgun (WGS) entry which is preliminary data.</text>
</comment>
<dbReference type="Proteomes" id="UP000249746">
    <property type="component" value="Unassembled WGS sequence"/>
</dbReference>
<gene>
    <name evidence="1" type="ORF">B6S12_03310</name>
</gene>
<organism evidence="1 2">
    <name type="scientific">Helicobacter valdiviensis</name>
    <dbReference type="NCBI Taxonomy" id="1458358"/>
    <lineage>
        <taxon>Bacteria</taxon>
        <taxon>Pseudomonadati</taxon>
        <taxon>Campylobacterota</taxon>
        <taxon>Epsilonproteobacteria</taxon>
        <taxon>Campylobacterales</taxon>
        <taxon>Helicobacteraceae</taxon>
        <taxon>Helicobacter</taxon>
    </lineage>
</organism>
<dbReference type="RefSeq" id="WP_111229397.1">
    <property type="nucleotide sequence ID" value="NZ_NBIU01000006.1"/>
</dbReference>
<dbReference type="OrthoDB" id="5357585at2"/>
<reference evidence="1 2" key="1">
    <citation type="submission" date="2017-03" db="EMBL/GenBank/DDBJ databases">
        <title>Genomic and clinical evidence uncovers the enterohepatic species Helicobacter valdiviensis as a potential human intestinal pathogen.</title>
        <authorList>
            <person name="Fresia P."/>
            <person name="Jara R."/>
            <person name="Sierra R."/>
            <person name="Ferres I."/>
            <person name="Greif G."/>
            <person name="Iraola G."/>
            <person name="Collado L."/>
        </authorList>
    </citation>
    <scope>NUCLEOTIDE SEQUENCE [LARGE SCALE GENOMIC DNA]</scope>
    <source>
        <strain evidence="1 2">WBE14</strain>
    </source>
</reference>
<accession>A0A2W6MVG3</accession>
<dbReference type="EMBL" id="NBIU01000006">
    <property type="protein sequence ID" value="PZT48514.1"/>
    <property type="molecule type" value="Genomic_DNA"/>
</dbReference>
<name>A0A2W6MVG3_9HELI</name>
<evidence type="ECO:0000313" key="2">
    <source>
        <dbReference type="Proteomes" id="UP000249746"/>
    </source>
</evidence>
<protein>
    <submittedName>
        <fullName evidence="1">Uncharacterized protein</fullName>
    </submittedName>
</protein>